<dbReference type="GO" id="GO:0007166">
    <property type="term" value="P:cell surface receptor signaling pathway"/>
    <property type="evidence" value="ECO:0007669"/>
    <property type="project" value="InterPro"/>
</dbReference>
<dbReference type="GO" id="GO:0004930">
    <property type="term" value="F:G protein-coupled receptor activity"/>
    <property type="evidence" value="ECO:0007669"/>
    <property type="project" value="InterPro"/>
</dbReference>
<evidence type="ECO:0000256" key="5">
    <source>
        <dbReference type="SAM" id="Phobius"/>
    </source>
</evidence>
<dbReference type="PANTHER" id="PTHR12011:SF347">
    <property type="entry name" value="FI21270P1-RELATED"/>
    <property type="match status" value="1"/>
</dbReference>
<dbReference type="Proteomes" id="UP000225706">
    <property type="component" value="Unassembled WGS sequence"/>
</dbReference>
<evidence type="ECO:0000256" key="2">
    <source>
        <dbReference type="ARBA" id="ARBA00022692"/>
    </source>
</evidence>
<feature type="transmembrane region" description="Helical" evidence="5">
    <location>
        <begin position="204"/>
        <end position="229"/>
    </location>
</feature>
<dbReference type="Gene3D" id="1.20.1070.10">
    <property type="entry name" value="Rhodopsin 7-helix transmembrane proteins"/>
    <property type="match status" value="1"/>
</dbReference>
<evidence type="ECO:0000313" key="7">
    <source>
        <dbReference type="EMBL" id="PFX22240.1"/>
    </source>
</evidence>
<feature type="transmembrane region" description="Helical" evidence="5">
    <location>
        <begin position="279"/>
        <end position="301"/>
    </location>
</feature>
<dbReference type="GO" id="GO:0005886">
    <property type="term" value="C:plasma membrane"/>
    <property type="evidence" value="ECO:0007669"/>
    <property type="project" value="TreeGrafter"/>
</dbReference>
<dbReference type="PROSITE" id="PS50261">
    <property type="entry name" value="G_PROTEIN_RECEP_F2_4"/>
    <property type="match status" value="1"/>
</dbReference>
<comment type="subcellular location">
    <subcellularLocation>
        <location evidence="1">Membrane</location>
        <topology evidence="1">Multi-pass membrane protein</topology>
    </subcellularLocation>
</comment>
<reference evidence="8" key="1">
    <citation type="journal article" date="2017" name="bioRxiv">
        <title>Comparative analysis of the genomes of Stylophora pistillata and Acropora digitifera provides evidence for extensive differences between species of corals.</title>
        <authorList>
            <person name="Voolstra C.R."/>
            <person name="Li Y."/>
            <person name="Liew Y.J."/>
            <person name="Baumgarten S."/>
            <person name="Zoccola D."/>
            <person name="Flot J.-F."/>
            <person name="Tambutte S."/>
            <person name="Allemand D."/>
            <person name="Aranda M."/>
        </authorList>
    </citation>
    <scope>NUCLEOTIDE SEQUENCE [LARGE SCALE GENOMIC DNA]</scope>
</reference>
<evidence type="ECO:0000256" key="4">
    <source>
        <dbReference type="ARBA" id="ARBA00023136"/>
    </source>
</evidence>
<keyword evidence="7" id="KW-0675">Receptor</keyword>
<name>A0A2B4S0A5_STYPI</name>
<evidence type="ECO:0000256" key="1">
    <source>
        <dbReference type="ARBA" id="ARBA00004141"/>
    </source>
</evidence>
<keyword evidence="4 5" id="KW-0472">Membrane</keyword>
<organism evidence="7 8">
    <name type="scientific">Stylophora pistillata</name>
    <name type="common">Smooth cauliflower coral</name>
    <dbReference type="NCBI Taxonomy" id="50429"/>
    <lineage>
        <taxon>Eukaryota</taxon>
        <taxon>Metazoa</taxon>
        <taxon>Cnidaria</taxon>
        <taxon>Anthozoa</taxon>
        <taxon>Hexacorallia</taxon>
        <taxon>Scleractinia</taxon>
        <taxon>Astrocoeniina</taxon>
        <taxon>Pocilloporidae</taxon>
        <taxon>Stylophora</taxon>
    </lineage>
</organism>
<evidence type="ECO:0000259" key="6">
    <source>
        <dbReference type="PROSITE" id="PS50261"/>
    </source>
</evidence>
<dbReference type="PRINTS" id="PR00249">
    <property type="entry name" value="GPCRSECRETIN"/>
</dbReference>
<comment type="caution">
    <text evidence="7">The sequence shown here is derived from an EMBL/GenBank/DDBJ whole genome shotgun (WGS) entry which is preliminary data.</text>
</comment>
<keyword evidence="3 5" id="KW-1133">Transmembrane helix</keyword>
<dbReference type="PANTHER" id="PTHR12011">
    <property type="entry name" value="ADHESION G-PROTEIN COUPLED RECEPTOR"/>
    <property type="match status" value="1"/>
</dbReference>
<dbReference type="AlphaFoldDB" id="A0A2B4S0A5"/>
<keyword evidence="8" id="KW-1185">Reference proteome</keyword>
<sequence>MDDFGSQVSSLLGYDSSINSSNLILSSENIAFRVDRLKNLKQKLDVDFSQYGATLVVRGSVLSDSLEIRRSTIVYRTLQNVLRLPVIGSRHLQNGDGKLRKSGPNSSSAVLKTYFCHRLRMLTLLSGAYLCGIPLVMEESEEFPINNVISPVRCHCCVLRFHYPGRLFGKAEGTPIPIVAISLAATGTKSYAAKNCWLTTERCLIYWAFVAPVAVVVLINSALLIFLLRQINRARKSKTSKTPVKQLKDWLRRFAMLLPVLGVTWSFGFLTFISSTVVFHYIFTILNVLQGVFIFVSFCILDDFIKDALVKIVSKRRATRQETIQLTTDKPKKRKKNSSSRV</sequence>
<evidence type="ECO:0000313" key="8">
    <source>
        <dbReference type="Proteomes" id="UP000225706"/>
    </source>
</evidence>
<dbReference type="Pfam" id="PF00002">
    <property type="entry name" value="7tm_2"/>
    <property type="match status" value="1"/>
</dbReference>
<feature type="domain" description="G-protein coupled receptors family 2 profile 2" evidence="6">
    <location>
        <begin position="173"/>
        <end position="302"/>
    </location>
</feature>
<dbReference type="InterPro" id="IPR000832">
    <property type="entry name" value="GPCR_2_secretin-like"/>
</dbReference>
<proteinExistence type="predicted"/>
<dbReference type="EMBL" id="LSMT01000246">
    <property type="protein sequence ID" value="PFX22240.1"/>
    <property type="molecule type" value="Genomic_DNA"/>
</dbReference>
<protein>
    <submittedName>
        <fullName evidence="7">Putative G-protein coupled receptor 133</fullName>
    </submittedName>
</protein>
<accession>A0A2B4S0A5</accession>
<dbReference type="InterPro" id="IPR017981">
    <property type="entry name" value="GPCR_2-like_7TM"/>
</dbReference>
<feature type="transmembrane region" description="Helical" evidence="5">
    <location>
        <begin position="250"/>
        <end position="273"/>
    </location>
</feature>
<evidence type="ECO:0000256" key="3">
    <source>
        <dbReference type="ARBA" id="ARBA00022989"/>
    </source>
</evidence>
<keyword evidence="2 5" id="KW-0812">Transmembrane</keyword>
<gene>
    <name evidence="7" type="primary">GPR133</name>
    <name evidence="7" type="ORF">AWC38_SpisGene13258</name>
</gene>